<dbReference type="EMBL" id="BOPG01000045">
    <property type="protein sequence ID" value="GIJ59242.1"/>
    <property type="molecule type" value="Genomic_DNA"/>
</dbReference>
<evidence type="ECO:0000313" key="2">
    <source>
        <dbReference type="Proteomes" id="UP000612585"/>
    </source>
</evidence>
<gene>
    <name evidence="1" type="ORF">Vau01_067580</name>
</gene>
<accession>A0A8J3ZA97</accession>
<protein>
    <recommendedName>
        <fullName evidence="3">FHA domain-containing protein</fullName>
    </recommendedName>
</protein>
<dbReference type="AlphaFoldDB" id="A0A8J3ZA97"/>
<dbReference type="Proteomes" id="UP000612585">
    <property type="component" value="Unassembled WGS sequence"/>
</dbReference>
<comment type="caution">
    <text evidence="1">The sequence shown here is derived from an EMBL/GenBank/DDBJ whole genome shotgun (WGS) entry which is preliminary data.</text>
</comment>
<organism evidence="1 2">
    <name type="scientific">Virgisporangium aurantiacum</name>
    <dbReference type="NCBI Taxonomy" id="175570"/>
    <lineage>
        <taxon>Bacteria</taxon>
        <taxon>Bacillati</taxon>
        <taxon>Actinomycetota</taxon>
        <taxon>Actinomycetes</taxon>
        <taxon>Micromonosporales</taxon>
        <taxon>Micromonosporaceae</taxon>
        <taxon>Virgisporangium</taxon>
    </lineage>
</organism>
<reference evidence="1" key="1">
    <citation type="submission" date="2021-01" db="EMBL/GenBank/DDBJ databases">
        <title>Whole genome shotgun sequence of Virgisporangium aurantiacum NBRC 16421.</title>
        <authorList>
            <person name="Komaki H."/>
            <person name="Tamura T."/>
        </authorList>
    </citation>
    <scope>NUCLEOTIDE SEQUENCE</scope>
    <source>
        <strain evidence="1">NBRC 16421</strain>
    </source>
</reference>
<evidence type="ECO:0008006" key="3">
    <source>
        <dbReference type="Google" id="ProtNLM"/>
    </source>
</evidence>
<proteinExistence type="predicted"/>
<name>A0A8J3ZA97_9ACTN</name>
<keyword evidence="2" id="KW-1185">Reference proteome</keyword>
<evidence type="ECO:0000313" key="1">
    <source>
        <dbReference type="EMBL" id="GIJ59242.1"/>
    </source>
</evidence>
<sequence length="248" mass="26954">METILVQTPGGTPADVRRLAPGDRLTFGRGADGTPVDVALAVPEVSRLAGEIVAAEDFWLLSNFGDESSYVVENLEGGGEYVKVRPRRLAAPIPFEISRLAIPAAGRTIDLVVYAPQHTFADPRSGGTGATTLSPFSLDESARYFEVLVALCEPRLRGESAVALPTLAEISDRLTRGGTVMTRAAAGYHVGYLCQEKLRIRERANLPESRRMEWKREALVSMALRYDLVREEHLALLPPRPTSAGTTP</sequence>
<dbReference type="RefSeq" id="WP_239152055.1">
    <property type="nucleotide sequence ID" value="NZ_BOPG01000045.1"/>
</dbReference>